<name>A0A5B7JJ06_PORTR</name>
<reference evidence="2 3" key="1">
    <citation type="submission" date="2019-05" db="EMBL/GenBank/DDBJ databases">
        <title>Another draft genome of Portunus trituberculatus and its Hox gene families provides insights of decapod evolution.</title>
        <authorList>
            <person name="Jeong J.-H."/>
            <person name="Song I."/>
            <person name="Kim S."/>
            <person name="Choi T."/>
            <person name="Kim D."/>
            <person name="Ryu S."/>
            <person name="Kim W."/>
        </authorList>
    </citation>
    <scope>NUCLEOTIDE SEQUENCE [LARGE SCALE GENOMIC DNA]</scope>
    <source>
        <tissue evidence="2">Muscle</tissue>
    </source>
</reference>
<feature type="region of interest" description="Disordered" evidence="1">
    <location>
        <begin position="1"/>
        <end position="28"/>
    </location>
</feature>
<sequence>MNMETRQGIEVVNNSRNERANPPPHIDPQVYPAHITFITLNRQSYRSTSHGNPRLSQIQIATIRATYPGTARQSVMDMAYRCC</sequence>
<accession>A0A5B7JJ06</accession>
<dbReference type="AlphaFoldDB" id="A0A5B7JJ06"/>
<dbReference type="EMBL" id="VSRR010093916">
    <property type="protein sequence ID" value="MPC93177.1"/>
    <property type="molecule type" value="Genomic_DNA"/>
</dbReference>
<dbReference type="Proteomes" id="UP000324222">
    <property type="component" value="Unassembled WGS sequence"/>
</dbReference>
<keyword evidence="3" id="KW-1185">Reference proteome</keyword>
<proteinExistence type="predicted"/>
<protein>
    <submittedName>
        <fullName evidence="2">Uncharacterized protein</fullName>
    </submittedName>
</protein>
<organism evidence="2 3">
    <name type="scientific">Portunus trituberculatus</name>
    <name type="common">Swimming crab</name>
    <name type="synonym">Neptunus trituberculatus</name>
    <dbReference type="NCBI Taxonomy" id="210409"/>
    <lineage>
        <taxon>Eukaryota</taxon>
        <taxon>Metazoa</taxon>
        <taxon>Ecdysozoa</taxon>
        <taxon>Arthropoda</taxon>
        <taxon>Crustacea</taxon>
        <taxon>Multicrustacea</taxon>
        <taxon>Malacostraca</taxon>
        <taxon>Eumalacostraca</taxon>
        <taxon>Eucarida</taxon>
        <taxon>Decapoda</taxon>
        <taxon>Pleocyemata</taxon>
        <taxon>Brachyura</taxon>
        <taxon>Eubrachyura</taxon>
        <taxon>Portunoidea</taxon>
        <taxon>Portunidae</taxon>
        <taxon>Portuninae</taxon>
        <taxon>Portunus</taxon>
    </lineage>
</organism>
<evidence type="ECO:0000313" key="2">
    <source>
        <dbReference type="EMBL" id="MPC93177.1"/>
    </source>
</evidence>
<gene>
    <name evidence="2" type="ORF">E2C01_088299</name>
</gene>
<evidence type="ECO:0000256" key="1">
    <source>
        <dbReference type="SAM" id="MobiDB-lite"/>
    </source>
</evidence>
<comment type="caution">
    <text evidence="2">The sequence shown here is derived from an EMBL/GenBank/DDBJ whole genome shotgun (WGS) entry which is preliminary data.</text>
</comment>
<evidence type="ECO:0000313" key="3">
    <source>
        <dbReference type="Proteomes" id="UP000324222"/>
    </source>
</evidence>